<dbReference type="RefSeq" id="YP_009213005.1">
    <property type="nucleotide sequence ID" value="NC_028950.1"/>
</dbReference>
<protein>
    <recommendedName>
        <fullName evidence="3">DUF1353 domain-containing protein</fullName>
    </recommendedName>
</protein>
<evidence type="ECO:0008006" key="3">
    <source>
        <dbReference type="Google" id="ProtNLM"/>
    </source>
</evidence>
<dbReference type="OrthoDB" id="26269at10239"/>
<sequence length="137" mass="15700">MTIVGSFDNDVGIIYDEALSKAKDKDLWHTDDTFTFFIGEVIDQKYVTVPKGFITDGATVPRLLWGIFPPWGVYGQAAVMHDYLCTTLALTRNGDNPVLRISQDEVDLIFEKAMKVLGTPWWKRKIMYWAVHLYHSL</sequence>
<accession>A0A0A8J9K3</accession>
<dbReference type="GeneID" id="26639597"/>
<proteinExistence type="predicted"/>
<organism evidence="1 2">
    <name type="scientific">Ralstonia phage RSL2</name>
    <dbReference type="NCBI Taxonomy" id="1585840"/>
    <lineage>
        <taxon>Viruses</taxon>
        <taxon>Duplodnaviria</taxon>
        <taxon>Heunggongvirae</taxon>
        <taxon>Uroviricota</taxon>
        <taxon>Caudoviricetes</taxon>
        <taxon>Chimalliviridae</taxon>
        <taxon>Chiangmaivirus</taxon>
        <taxon>Chiangmaivirus RSL2</taxon>
    </lineage>
</organism>
<dbReference type="KEGG" id="vg:26639597"/>
<evidence type="ECO:0000313" key="2">
    <source>
        <dbReference type="Proteomes" id="UP000203794"/>
    </source>
</evidence>
<keyword evidence="2" id="KW-1185">Reference proteome</keyword>
<dbReference type="EMBL" id="AP014693">
    <property type="protein sequence ID" value="BAQ02684.1"/>
    <property type="molecule type" value="Genomic_DNA"/>
</dbReference>
<dbReference type="Pfam" id="PF07087">
    <property type="entry name" value="DUF1353"/>
    <property type="match status" value="1"/>
</dbReference>
<dbReference type="InterPro" id="IPR010767">
    <property type="entry name" value="Phage_CGC-2007_Cje0229"/>
</dbReference>
<dbReference type="Proteomes" id="UP000203794">
    <property type="component" value="Segment"/>
</dbReference>
<name>A0A0A8J9K3_9CAUD</name>
<evidence type="ECO:0000313" key="1">
    <source>
        <dbReference type="EMBL" id="BAQ02684.1"/>
    </source>
</evidence>
<reference evidence="1 2" key="1">
    <citation type="submission" date="2014-12" db="EMBL/GenBank/DDBJ databases">
        <title>Genome analysis of a novel jumbo phage RSL2 infecting the phytopathogen Ralstonia solanacearum.</title>
        <authorList>
            <person name="Kawasaki T."/>
            <person name="Fujie M."/>
            <person name="Chatchawankanphanich O."/>
            <person name="Ogata H."/>
            <person name="Yamada T."/>
        </authorList>
    </citation>
    <scope>NUCLEOTIDE SEQUENCE [LARGE SCALE GENOMIC DNA]</scope>
    <source>
        <strain evidence="1 2">RSL2</strain>
    </source>
</reference>